<comment type="caution">
    <text evidence="9">The sequence shown here is derived from an EMBL/GenBank/DDBJ whole genome shotgun (WGS) entry which is preliminary data.</text>
</comment>
<keyword evidence="5 7" id="KW-0408">Iron</keyword>
<dbReference type="InterPro" id="IPR017972">
    <property type="entry name" value="Cyt_P450_CS"/>
</dbReference>
<dbReference type="PRINTS" id="PR00359">
    <property type="entry name" value="BP450"/>
</dbReference>
<dbReference type="Proteomes" id="UP000286746">
    <property type="component" value="Unassembled WGS sequence"/>
</dbReference>
<keyword evidence="2 7" id="KW-0349">Heme</keyword>
<evidence type="ECO:0000256" key="7">
    <source>
        <dbReference type="RuleBase" id="RU000461"/>
    </source>
</evidence>
<dbReference type="InterPro" id="IPR001128">
    <property type="entry name" value="Cyt_P450"/>
</dbReference>
<feature type="region of interest" description="Disordered" evidence="8">
    <location>
        <begin position="1"/>
        <end position="33"/>
    </location>
</feature>
<evidence type="ECO:0000256" key="2">
    <source>
        <dbReference type="ARBA" id="ARBA00022617"/>
    </source>
</evidence>
<dbReference type="FunFam" id="1.10.630.10:FF:000018">
    <property type="entry name" value="Cytochrome P450 monooxygenase"/>
    <property type="match status" value="1"/>
</dbReference>
<keyword evidence="4 7" id="KW-0560">Oxidoreductase</keyword>
<dbReference type="AlphaFoldDB" id="A0A401W2M7"/>
<dbReference type="EMBL" id="BHZD01000001">
    <property type="protein sequence ID" value="GCD43588.1"/>
    <property type="molecule type" value="Genomic_DNA"/>
</dbReference>
<dbReference type="GO" id="GO:0016705">
    <property type="term" value="F:oxidoreductase activity, acting on paired donors, with incorporation or reduction of molecular oxygen"/>
    <property type="evidence" value="ECO:0007669"/>
    <property type="project" value="InterPro"/>
</dbReference>
<evidence type="ECO:0000256" key="3">
    <source>
        <dbReference type="ARBA" id="ARBA00022723"/>
    </source>
</evidence>
<name>A0A401W2M7_STREY</name>
<keyword evidence="10" id="KW-1185">Reference proteome</keyword>
<dbReference type="PRINTS" id="PR00385">
    <property type="entry name" value="P450"/>
</dbReference>
<sequence length="417" mass="45213">MAAAEPVEPGDAHQPCPAPFPMPPPGSVGPPPEYAALRRSCPVARVATPFGAPAWYVTRYDDVRKLLADDRFIRPTINDWPLDADAAARGPGLVTMMELEGPRHAALRQALAEPFSVRATRQRRPALRATADRMLGQIVADGPPGDLVRGFCEPFPLLVMCELVGIPYAERATFLAAADDALGALVTLGEGRDATHQLRSYMASLLERHRRAPGGNILSSLVEASDRGAADEESAAGEESAVDEESVLAFGLSMLVAGYRTTTMFLANAVLTLLAEPDRYERLLRDRALLPTAVDELLRFLPVQNGVVILQAREDVTVHGRTIRAGEAVLPVVAAANRDERTFPEADRLVLDRRANPHLAFGRGPHNCIGAHLARAQLSIGLEALLDHFPRLRLTGQPPTWEDHSPIRSPLTLPVAW</sequence>
<evidence type="ECO:0000256" key="1">
    <source>
        <dbReference type="ARBA" id="ARBA00010617"/>
    </source>
</evidence>
<protein>
    <submittedName>
        <fullName evidence="9">Cytochrome P450</fullName>
    </submittedName>
</protein>
<evidence type="ECO:0000256" key="5">
    <source>
        <dbReference type="ARBA" id="ARBA00023004"/>
    </source>
</evidence>
<evidence type="ECO:0000313" key="10">
    <source>
        <dbReference type="Proteomes" id="UP000286746"/>
    </source>
</evidence>
<gene>
    <name evidence="9" type="ORF">GKJPGBOP_03269</name>
</gene>
<dbReference type="SUPFAM" id="SSF48264">
    <property type="entry name" value="Cytochrome P450"/>
    <property type="match status" value="1"/>
</dbReference>
<dbReference type="GO" id="GO:0005506">
    <property type="term" value="F:iron ion binding"/>
    <property type="evidence" value="ECO:0007669"/>
    <property type="project" value="InterPro"/>
</dbReference>
<reference evidence="9 10" key="1">
    <citation type="submission" date="2018-11" db="EMBL/GenBank/DDBJ databases">
        <title>Whole genome sequence of Streptomyces paromomycinus NBRC 15454(T).</title>
        <authorList>
            <person name="Komaki H."/>
            <person name="Tamura T."/>
        </authorList>
    </citation>
    <scope>NUCLEOTIDE SEQUENCE [LARGE SCALE GENOMIC DNA]</scope>
    <source>
        <strain evidence="9 10">NBRC 15454</strain>
    </source>
</reference>
<dbReference type="PROSITE" id="PS00086">
    <property type="entry name" value="CYTOCHROME_P450"/>
    <property type="match status" value="1"/>
</dbReference>
<evidence type="ECO:0000256" key="8">
    <source>
        <dbReference type="SAM" id="MobiDB-lite"/>
    </source>
</evidence>
<dbReference type="PANTHER" id="PTHR46696">
    <property type="entry name" value="P450, PUTATIVE (EUROFUNG)-RELATED"/>
    <property type="match status" value="1"/>
</dbReference>
<evidence type="ECO:0000256" key="6">
    <source>
        <dbReference type="ARBA" id="ARBA00023033"/>
    </source>
</evidence>
<comment type="similarity">
    <text evidence="1 7">Belongs to the cytochrome P450 family.</text>
</comment>
<keyword evidence="3 7" id="KW-0479">Metal-binding</keyword>
<evidence type="ECO:0000313" key="9">
    <source>
        <dbReference type="EMBL" id="GCD43588.1"/>
    </source>
</evidence>
<evidence type="ECO:0000256" key="4">
    <source>
        <dbReference type="ARBA" id="ARBA00023002"/>
    </source>
</evidence>
<proteinExistence type="inferred from homology"/>
<dbReference type="InterPro" id="IPR036396">
    <property type="entry name" value="Cyt_P450_sf"/>
</dbReference>
<dbReference type="GO" id="GO:0004497">
    <property type="term" value="F:monooxygenase activity"/>
    <property type="evidence" value="ECO:0007669"/>
    <property type="project" value="UniProtKB-KW"/>
</dbReference>
<keyword evidence="6 7" id="KW-0503">Monooxygenase</keyword>
<accession>A0A401W2M7</accession>
<feature type="compositionally biased region" description="Pro residues" evidence="8">
    <location>
        <begin position="16"/>
        <end position="33"/>
    </location>
</feature>
<dbReference type="InterPro" id="IPR002397">
    <property type="entry name" value="Cyt_P450_B"/>
</dbReference>
<dbReference type="Pfam" id="PF00067">
    <property type="entry name" value="p450"/>
    <property type="match status" value="1"/>
</dbReference>
<dbReference type="GO" id="GO:0020037">
    <property type="term" value="F:heme binding"/>
    <property type="evidence" value="ECO:0007669"/>
    <property type="project" value="InterPro"/>
</dbReference>
<dbReference type="Gene3D" id="1.10.630.10">
    <property type="entry name" value="Cytochrome P450"/>
    <property type="match status" value="1"/>
</dbReference>
<organism evidence="9 10">
    <name type="scientific">Streptomyces paromomycinus</name>
    <name type="common">Streptomyces rimosus subsp. paromomycinus</name>
    <dbReference type="NCBI Taxonomy" id="92743"/>
    <lineage>
        <taxon>Bacteria</taxon>
        <taxon>Bacillati</taxon>
        <taxon>Actinomycetota</taxon>
        <taxon>Actinomycetes</taxon>
        <taxon>Kitasatosporales</taxon>
        <taxon>Streptomycetaceae</taxon>
        <taxon>Streptomyces</taxon>
    </lineage>
</organism>
<dbReference type="PANTHER" id="PTHR46696:SF1">
    <property type="entry name" value="CYTOCHROME P450 YJIB-RELATED"/>
    <property type="match status" value="1"/>
</dbReference>